<proteinExistence type="predicted"/>
<accession>U5MTK8</accession>
<organism evidence="1 2">
    <name type="scientific">Clostridium saccharobutylicum DSM 13864</name>
    <dbReference type="NCBI Taxonomy" id="1345695"/>
    <lineage>
        <taxon>Bacteria</taxon>
        <taxon>Bacillati</taxon>
        <taxon>Bacillota</taxon>
        <taxon>Clostridia</taxon>
        <taxon>Eubacteriales</taxon>
        <taxon>Clostridiaceae</taxon>
        <taxon>Clostridium</taxon>
    </lineage>
</organism>
<evidence type="ECO:0000313" key="1">
    <source>
        <dbReference type="EMBL" id="AGX42792.1"/>
    </source>
</evidence>
<dbReference type="EMBL" id="CP006721">
    <property type="protein sequence ID" value="AGX42792.1"/>
    <property type="molecule type" value="Genomic_DNA"/>
</dbReference>
<dbReference type="Proteomes" id="UP000017118">
    <property type="component" value="Chromosome"/>
</dbReference>
<protein>
    <submittedName>
        <fullName evidence="1">Uncharacterized protein</fullName>
    </submittedName>
</protein>
<gene>
    <name evidence="1" type="ORF">CLSA_c17990</name>
</gene>
<evidence type="ECO:0000313" key="2">
    <source>
        <dbReference type="Proteomes" id="UP000017118"/>
    </source>
</evidence>
<keyword evidence="2" id="KW-1185">Reference proteome</keyword>
<reference evidence="1 2" key="1">
    <citation type="journal article" date="2013" name="Genome Announc.">
        <title>Complete Genome Sequence of the Solvent Producer Clostridium saccharobutylicum NCP262 (DSM 13864).</title>
        <authorList>
            <person name="Poehlein A."/>
            <person name="Hartwich K."/>
            <person name="Krabben P."/>
            <person name="Ehrenreich A."/>
            <person name="Liebl W."/>
            <person name="Durre P."/>
            <person name="Gottschalk G."/>
            <person name="Daniel R."/>
        </authorList>
    </citation>
    <scope>NUCLEOTIDE SEQUENCE [LARGE SCALE GENOMIC DNA]</scope>
    <source>
        <strain evidence="1">DSM 13864</strain>
    </source>
</reference>
<name>U5MTK8_CLOSA</name>
<dbReference type="HOGENOM" id="CLU_3342334_0_0_9"/>
<dbReference type="PATRIC" id="fig|1345695.3.peg.1762"/>
<dbReference type="KEGG" id="csb:CLSA_c17990"/>
<sequence length="37" mass="4342">MAFFILIKYTLIIKVLDKWIVKVNFNIRGMCGVRNAL</sequence>
<dbReference type="AlphaFoldDB" id="U5MTK8"/>